<evidence type="ECO:0000313" key="2">
    <source>
        <dbReference type="EMBL" id="CAD9762487.1"/>
    </source>
</evidence>
<protein>
    <recommendedName>
        <fullName evidence="1">FH2 domain-containing protein</fullName>
    </recommendedName>
</protein>
<organism evidence="2">
    <name type="scientific">Lotharella oceanica</name>
    <dbReference type="NCBI Taxonomy" id="641309"/>
    <lineage>
        <taxon>Eukaryota</taxon>
        <taxon>Sar</taxon>
        <taxon>Rhizaria</taxon>
        <taxon>Cercozoa</taxon>
        <taxon>Chlorarachniophyceae</taxon>
        <taxon>Lotharella</taxon>
    </lineage>
</organism>
<dbReference type="PROSITE" id="PS51444">
    <property type="entry name" value="FH2"/>
    <property type="match status" value="1"/>
</dbReference>
<dbReference type="PANTHER" id="PTHR46345:SF8">
    <property type="entry name" value="FORMIN 3, ISOFORM B"/>
    <property type="match status" value="1"/>
</dbReference>
<sequence>MKKAARIQLLDRKRSRNVLIALSSIRAPVKDIVTAISRMEWDCVSVEVLERILTIFPSDEELELVTSYGGNVEVLAKPEKFFLLLSQDPKINSKIRWMLFHSELGAVSDALEGSLNELINALNTLLTSNELRRFLLTVLQVGNYMNSDTSNANAYGFKMQSLLSLRMIKSSDRRSNLLLFVASFMEHQGGSMRELAKDLQCVVAGSRVEYAHICNEINRFRQALSSMRAYQFRLEEKKNDDERVIRRLGDVIAEASPRLRQIEALRAQVQDRWRSIREKFPMDDVGEDLKAGDLAVWVELSKHVQLLASGSKITS</sequence>
<dbReference type="PANTHER" id="PTHR46345">
    <property type="entry name" value="INVERTED FORMIN-2"/>
    <property type="match status" value="1"/>
</dbReference>
<evidence type="ECO:0000259" key="1">
    <source>
        <dbReference type="PROSITE" id="PS51444"/>
    </source>
</evidence>
<dbReference type="EMBL" id="HBHP01014752">
    <property type="protein sequence ID" value="CAD9762487.1"/>
    <property type="molecule type" value="Transcribed_RNA"/>
</dbReference>
<dbReference type="SMART" id="SM00498">
    <property type="entry name" value="FH2"/>
    <property type="match status" value="1"/>
</dbReference>
<proteinExistence type="predicted"/>
<dbReference type="Gene3D" id="1.20.58.2220">
    <property type="entry name" value="Formin, FH2 domain"/>
    <property type="match status" value="1"/>
</dbReference>
<reference evidence="2" key="1">
    <citation type="submission" date="2021-01" db="EMBL/GenBank/DDBJ databases">
        <authorList>
            <person name="Corre E."/>
            <person name="Pelletier E."/>
            <person name="Niang G."/>
            <person name="Scheremetjew M."/>
            <person name="Finn R."/>
            <person name="Kale V."/>
            <person name="Holt S."/>
            <person name="Cochrane G."/>
            <person name="Meng A."/>
            <person name="Brown T."/>
            <person name="Cohen L."/>
        </authorList>
    </citation>
    <scope>NUCLEOTIDE SEQUENCE</scope>
    <source>
        <strain evidence="2">CCMP622</strain>
    </source>
</reference>
<dbReference type="InterPro" id="IPR015425">
    <property type="entry name" value="FH2_Formin"/>
</dbReference>
<dbReference type="InterPro" id="IPR042201">
    <property type="entry name" value="FH2_Formin_sf"/>
</dbReference>
<feature type="domain" description="FH2" evidence="1">
    <location>
        <begin position="1"/>
        <end position="315"/>
    </location>
</feature>
<name>A0A7S2TRA2_9EUKA</name>
<accession>A0A7S2TRA2</accession>
<dbReference type="SUPFAM" id="SSF101447">
    <property type="entry name" value="Formin homology 2 domain (FH2 domain)"/>
    <property type="match status" value="1"/>
</dbReference>
<dbReference type="AlphaFoldDB" id="A0A7S2TRA2"/>
<gene>
    <name evidence="2" type="ORF">LSP00402_LOCUS9191</name>
</gene>
<dbReference type="Pfam" id="PF02181">
    <property type="entry name" value="FH2"/>
    <property type="match status" value="1"/>
</dbReference>